<dbReference type="PANTHER" id="PTHR41700:SF1">
    <property type="entry name" value="N-ACETYLTRANSFERASE DOMAIN-CONTAINING PROTEIN"/>
    <property type="match status" value="1"/>
</dbReference>
<dbReference type="SUPFAM" id="SSF55729">
    <property type="entry name" value="Acyl-CoA N-acyltransferases (Nat)"/>
    <property type="match status" value="1"/>
</dbReference>
<name>D3PSR9_MEIRD</name>
<dbReference type="EMBL" id="CP005385">
    <property type="protein sequence ID" value="AGK06055.1"/>
    <property type="molecule type" value="Genomic_DNA"/>
</dbReference>
<accession>D3PSR9</accession>
<dbReference type="Gene3D" id="3.40.630.30">
    <property type="match status" value="1"/>
</dbReference>
<dbReference type="STRING" id="504728.K649_13845"/>
<evidence type="ECO:0000313" key="5">
    <source>
        <dbReference type="Proteomes" id="UP000013026"/>
    </source>
</evidence>
<reference evidence="2 4" key="1">
    <citation type="journal article" date="2010" name="Stand. Genomic Sci.">
        <title>Complete genome sequence of Meiothermus ruber type strain (21).</title>
        <authorList>
            <person name="Tindall B.J."/>
            <person name="Sikorski J."/>
            <person name="Lucas S."/>
            <person name="Goltsman E."/>
            <person name="Copeland A."/>
            <person name="Glavina Del Rio T."/>
            <person name="Nolan M."/>
            <person name="Tice H."/>
            <person name="Cheng J.F."/>
            <person name="Han C."/>
            <person name="Pitluck S."/>
            <person name="Liolios K."/>
            <person name="Ivanova N."/>
            <person name="Mavromatis K."/>
            <person name="Ovchinnikova G."/>
            <person name="Pati A."/>
            <person name="Fahnrich R."/>
            <person name="Goodwin L."/>
            <person name="Chen A."/>
            <person name="Palaniappan K."/>
            <person name="Land M."/>
            <person name="Hauser L."/>
            <person name="Chang Y.J."/>
            <person name="Jeffries C.D."/>
            <person name="Rohde M."/>
            <person name="Goker M."/>
            <person name="Woyke T."/>
            <person name="Bristow J."/>
            <person name="Eisen J.A."/>
            <person name="Markowitz V."/>
            <person name="Hugenholtz P."/>
            <person name="Kyrpides N.C."/>
            <person name="Klenk H.P."/>
            <person name="Lapidus A."/>
        </authorList>
    </citation>
    <scope>NUCLEOTIDE SEQUENCE [LARGE SCALE GENOMIC DNA]</scope>
    <source>
        <strain evidence="4">ATCC 35948 / DSM 1279 / VKM B-1258 / 21</strain>
        <strain evidence="2">DSM 1279</strain>
    </source>
</reference>
<feature type="domain" description="N-acetyltransferase" evidence="1">
    <location>
        <begin position="3"/>
        <end position="168"/>
    </location>
</feature>
<sequence>MQVVIRELHEPEEIMQIPRLEQAIWNDPNDTIRSGTLMALVHEGALLAGAYLQEPNAPERLVGFIFGFPTNRPTDHHSHMAGVLPEFQGSQIGLLLKRYQRDWALSKGYERVVWTFDPLRGLNAHFNLRKLGATFHRYIPNCYGPMGGINAGAPSDRAYAVWELRTPRVFQRMYAPAPTPEVAGLPLANRLEQQVPVEAYLGLSDPRILVQIPEDWGHILQTDPALALAWRMHSREVFGHYFARGYRAVDFVRGPNRYLLERVAGNHPPSPSFGGNPEP</sequence>
<dbReference type="Pfam" id="PF00583">
    <property type="entry name" value="Acetyltransf_1"/>
    <property type="match status" value="1"/>
</dbReference>
<dbReference type="InterPro" id="IPR000182">
    <property type="entry name" value="GNAT_dom"/>
</dbReference>
<dbReference type="RefSeq" id="WP_013014004.1">
    <property type="nucleotide sequence ID" value="NC_013946.1"/>
</dbReference>
<organism evidence="3 5">
    <name type="scientific">Meiothermus ruber (strain ATCC 35948 / DSM 1279 / VKM B-1258 / 21)</name>
    <name type="common">Thermus ruber</name>
    <dbReference type="NCBI Taxonomy" id="504728"/>
    <lineage>
        <taxon>Bacteria</taxon>
        <taxon>Thermotogati</taxon>
        <taxon>Deinococcota</taxon>
        <taxon>Deinococci</taxon>
        <taxon>Thermales</taxon>
        <taxon>Thermaceae</taxon>
        <taxon>Meiothermus</taxon>
    </lineage>
</organism>
<dbReference type="KEGG" id="mre:K649_13845"/>
<dbReference type="Proteomes" id="UP000006655">
    <property type="component" value="Chromosome"/>
</dbReference>
<dbReference type="InterPro" id="IPR016181">
    <property type="entry name" value="Acyl_CoA_acyltransferase"/>
</dbReference>
<evidence type="ECO:0000259" key="1">
    <source>
        <dbReference type="PROSITE" id="PS51186"/>
    </source>
</evidence>
<dbReference type="GO" id="GO:0016747">
    <property type="term" value="F:acyltransferase activity, transferring groups other than amino-acyl groups"/>
    <property type="evidence" value="ECO:0007669"/>
    <property type="project" value="InterPro"/>
</dbReference>
<keyword evidence="4" id="KW-1185">Reference proteome</keyword>
<reference evidence="3 5" key="3">
    <citation type="submission" date="2013-04" db="EMBL/GenBank/DDBJ databases">
        <authorList>
            <person name="Chin J."/>
            <person name="Alexander D.H."/>
            <person name="Marks P."/>
            <person name="Korlach J."/>
            <person name="Clum A."/>
            <person name="Copeland A."/>
        </authorList>
    </citation>
    <scope>NUCLEOTIDE SEQUENCE [LARGE SCALE GENOMIC DNA]</scope>
    <source>
        <strain evidence="5">ATCC 35948 / DSM 1279 / VKM B-1258 / 21</strain>
        <strain evidence="3">DSM 1279</strain>
    </source>
</reference>
<protein>
    <recommendedName>
        <fullName evidence="1">N-acetyltransferase domain-containing protein</fullName>
    </recommendedName>
</protein>
<dbReference type="PATRIC" id="fig|504728.9.peg.2845"/>
<dbReference type="OrthoDB" id="9797990at2"/>
<dbReference type="KEGG" id="mrb:Mrub_1742"/>
<dbReference type="AlphaFoldDB" id="D3PSR9"/>
<dbReference type="EMBL" id="CP001743">
    <property type="protein sequence ID" value="ADD28502.1"/>
    <property type="molecule type" value="Genomic_DNA"/>
</dbReference>
<dbReference type="InterPro" id="IPR038764">
    <property type="entry name" value="GNAT_N_AcTrfase_prd"/>
</dbReference>
<evidence type="ECO:0000313" key="4">
    <source>
        <dbReference type="Proteomes" id="UP000006655"/>
    </source>
</evidence>
<dbReference type="CDD" id="cd04301">
    <property type="entry name" value="NAT_SF"/>
    <property type="match status" value="1"/>
</dbReference>
<gene>
    <name evidence="2" type="ordered locus">Mrub_1742</name>
    <name evidence="3" type="ORF">K649_13845</name>
</gene>
<dbReference type="eggNOG" id="COG3375">
    <property type="taxonomic scope" value="Bacteria"/>
</dbReference>
<evidence type="ECO:0000313" key="2">
    <source>
        <dbReference type="EMBL" id="ADD28502.1"/>
    </source>
</evidence>
<evidence type="ECO:0000313" key="3">
    <source>
        <dbReference type="EMBL" id="AGK06055.1"/>
    </source>
</evidence>
<dbReference type="PANTHER" id="PTHR41700">
    <property type="entry name" value="GCN5-RELATED N-ACETYLTRANSFERASE"/>
    <property type="match status" value="1"/>
</dbReference>
<proteinExistence type="predicted"/>
<dbReference type="Proteomes" id="UP000013026">
    <property type="component" value="Chromosome"/>
</dbReference>
<reference evidence="3" key="2">
    <citation type="submission" date="2013-04" db="EMBL/GenBank/DDBJ databases">
        <title>Non-Hybrid, Finished Microbial Genome Assemblies from Long-Read SMRT Sequencing Data.</title>
        <authorList>
            <person name="Klammer A."/>
            <person name="Drake J."/>
            <person name="Heiner C."/>
            <person name="Clum A."/>
            <person name="Copeland A."/>
            <person name="Huddleston J."/>
            <person name="Eichler E."/>
            <person name="Turner S.W."/>
        </authorList>
    </citation>
    <scope>NUCLEOTIDE SEQUENCE</scope>
    <source>
        <strain evidence="3">DSM 1279</strain>
    </source>
</reference>
<dbReference type="PROSITE" id="PS51186">
    <property type="entry name" value="GNAT"/>
    <property type="match status" value="1"/>
</dbReference>